<dbReference type="EMBL" id="CP042261">
    <property type="protein sequence ID" value="QDY69431.1"/>
    <property type="molecule type" value="Genomic_DNA"/>
</dbReference>
<evidence type="ECO:0000313" key="4">
    <source>
        <dbReference type="EMBL" id="QDY69431.1"/>
    </source>
</evidence>
<protein>
    <submittedName>
        <fullName evidence="4">Lytic transglycosylase domain-containing protein</fullName>
    </submittedName>
</protein>
<name>A0A5B8IX17_9RHOB</name>
<dbReference type="OrthoDB" id="5763339at2"/>
<feature type="domain" description="Transglycosylase SLT" evidence="3">
    <location>
        <begin position="90"/>
        <end position="161"/>
    </location>
</feature>
<dbReference type="KEGG" id="lit:FPZ52_07190"/>
<organism evidence="4 5">
    <name type="scientific">Qingshengfaniella alkalisoli</name>
    <dbReference type="NCBI Taxonomy" id="2599296"/>
    <lineage>
        <taxon>Bacteria</taxon>
        <taxon>Pseudomonadati</taxon>
        <taxon>Pseudomonadota</taxon>
        <taxon>Alphaproteobacteria</taxon>
        <taxon>Rhodobacterales</taxon>
        <taxon>Paracoccaceae</taxon>
        <taxon>Qingshengfaniella</taxon>
    </lineage>
</organism>
<dbReference type="RefSeq" id="WP_146364810.1">
    <property type="nucleotide sequence ID" value="NZ_CP042261.1"/>
</dbReference>
<evidence type="ECO:0000259" key="3">
    <source>
        <dbReference type="Pfam" id="PF01464"/>
    </source>
</evidence>
<comment type="similarity">
    <text evidence="1">Belongs to the virb1 family.</text>
</comment>
<reference evidence="4 5" key="1">
    <citation type="submission" date="2019-07" db="EMBL/GenBank/DDBJ databases">
        <title>Litoreibacter alkalisoli sp. nov., isolated from saline-alkaline soil.</title>
        <authorList>
            <person name="Wang S."/>
            <person name="Xu L."/>
            <person name="Xing Y.-T."/>
            <person name="Sun J.-Q."/>
        </authorList>
    </citation>
    <scope>NUCLEOTIDE SEQUENCE [LARGE SCALE GENOMIC DNA]</scope>
    <source>
        <strain evidence="4 5">LN3S51</strain>
    </source>
</reference>
<accession>A0A5B8IX17</accession>
<sequence length="216" mass="23475">MRKWFARSIGVMALGLAVAGCSENAQVNRAQVNPSAQLTNIPVTRWDHRPDGAEWTQAAMSALQSHGSSLATLEPKDVDTYCPGYRTASAEDRMAFWAGLISGLAKHESTWREEAIGGGNQWFGLLQISPATARGYGCNATSGKALLNGESNLSCGIRIMGVTVPRDNAIAVRDSRWRGIAADWAPFQSSSKRAEIAAWTKQQPYCQVKPQKKGFF</sequence>
<dbReference type="InterPro" id="IPR023346">
    <property type="entry name" value="Lysozyme-like_dom_sf"/>
</dbReference>
<dbReference type="AlphaFoldDB" id="A0A5B8IX17"/>
<keyword evidence="2" id="KW-0732">Signal</keyword>
<dbReference type="InterPro" id="IPR008258">
    <property type="entry name" value="Transglycosylase_SLT_dom_1"/>
</dbReference>
<evidence type="ECO:0000256" key="1">
    <source>
        <dbReference type="ARBA" id="ARBA00009387"/>
    </source>
</evidence>
<proteinExistence type="inferred from homology"/>
<evidence type="ECO:0000313" key="5">
    <source>
        <dbReference type="Proteomes" id="UP000318483"/>
    </source>
</evidence>
<dbReference type="Gene3D" id="1.10.530.10">
    <property type="match status" value="1"/>
</dbReference>
<dbReference type="SUPFAM" id="SSF53955">
    <property type="entry name" value="Lysozyme-like"/>
    <property type="match status" value="1"/>
</dbReference>
<keyword evidence="5" id="KW-1185">Reference proteome</keyword>
<gene>
    <name evidence="4" type="ORF">FPZ52_07190</name>
</gene>
<dbReference type="Pfam" id="PF01464">
    <property type="entry name" value="SLT"/>
    <property type="match status" value="1"/>
</dbReference>
<dbReference type="Proteomes" id="UP000318483">
    <property type="component" value="Chromosome"/>
</dbReference>
<feature type="chain" id="PRO_5022757676" evidence="2">
    <location>
        <begin position="26"/>
        <end position="216"/>
    </location>
</feature>
<evidence type="ECO:0000256" key="2">
    <source>
        <dbReference type="SAM" id="SignalP"/>
    </source>
</evidence>
<dbReference type="PROSITE" id="PS51257">
    <property type="entry name" value="PROKAR_LIPOPROTEIN"/>
    <property type="match status" value="1"/>
</dbReference>
<feature type="signal peptide" evidence="2">
    <location>
        <begin position="1"/>
        <end position="25"/>
    </location>
</feature>